<name>A0ABY0TBL9_9PROT</name>
<organism evidence="1 2">
    <name type="scientific">Nitrosospira multiformis</name>
    <dbReference type="NCBI Taxonomy" id="1231"/>
    <lineage>
        <taxon>Bacteria</taxon>
        <taxon>Pseudomonadati</taxon>
        <taxon>Pseudomonadota</taxon>
        <taxon>Betaproteobacteria</taxon>
        <taxon>Nitrosomonadales</taxon>
        <taxon>Nitrosomonadaceae</taxon>
        <taxon>Nitrosospira</taxon>
    </lineage>
</organism>
<gene>
    <name evidence="1" type="ORF">SAMN05216402_0491</name>
</gene>
<evidence type="ECO:0000313" key="2">
    <source>
        <dbReference type="Proteomes" id="UP000183471"/>
    </source>
</evidence>
<sequence length="159" mass="16301">MSYVSSSSAWIKRLTIIALVMLLPACQTADTKRAGGLIGSIAGSIGGGYLASYLGGGTAGRIAGAVAGGLAGYYVGAGLGGYLGEEDKQKMAQASQTAFNTGQTQTFSNPDTGLKGKAEVVPSTQTAQQDDDCKMIRQTIVLKDGKTVTEDVKSCKNPQ</sequence>
<proteinExistence type="predicted"/>
<keyword evidence="2" id="KW-1185">Reference proteome</keyword>
<accession>A0ABY0TBL9</accession>
<protein>
    <recommendedName>
        <fullName evidence="3">17 kDa surface antigen</fullName>
    </recommendedName>
</protein>
<dbReference type="RefSeq" id="WP_074630635.1">
    <property type="nucleotide sequence ID" value="NZ_FNKY01000001.1"/>
</dbReference>
<dbReference type="Proteomes" id="UP000183471">
    <property type="component" value="Unassembled WGS sequence"/>
</dbReference>
<evidence type="ECO:0000313" key="1">
    <source>
        <dbReference type="EMBL" id="SDQ34712.1"/>
    </source>
</evidence>
<comment type="caution">
    <text evidence="1">The sequence shown here is derived from an EMBL/GenBank/DDBJ whole genome shotgun (WGS) entry which is preliminary data.</text>
</comment>
<evidence type="ECO:0008006" key="3">
    <source>
        <dbReference type="Google" id="ProtNLM"/>
    </source>
</evidence>
<dbReference type="EMBL" id="FNKY01000001">
    <property type="protein sequence ID" value="SDQ34712.1"/>
    <property type="molecule type" value="Genomic_DNA"/>
</dbReference>
<reference evidence="1 2" key="1">
    <citation type="submission" date="2016-10" db="EMBL/GenBank/DDBJ databases">
        <authorList>
            <person name="Varghese N."/>
            <person name="Submissions S."/>
        </authorList>
    </citation>
    <scope>NUCLEOTIDE SEQUENCE [LARGE SCALE GENOMIC DNA]</scope>
    <source>
        <strain evidence="1 2">Nl1</strain>
    </source>
</reference>